<protein>
    <submittedName>
        <fullName evidence="2">Protein of uncharacterized function (DUF554)</fullName>
    </submittedName>
</protein>
<name>A0A378UIW0_BERDE</name>
<dbReference type="Pfam" id="PF04474">
    <property type="entry name" value="DUF554"/>
    <property type="match status" value="1"/>
</dbReference>
<proteinExistence type="predicted"/>
<sequence length="133" mass="13952">MTSLPVGPLVNAAAIVGGALFGLTVGSRLPERVRANLPTLFGLLSVGLGIITLPNVKYYAAVGLSAVIGTALGEWFNIEKGLNKAAAATRSWVDKILPAKGDLSTEKFLENYVSLVILFCVSGMGFSARCRRA</sequence>
<dbReference type="AlphaFoldDB" id="A0A378UIW0"/>
<dbReference type="PANTHER" id="PTHR36111:SF2">
    <property type="entry name" value="INNER MEMBRANE PROTEIN"/>
    <property type="match status" value="1"/>
</dbReference>
<dbReference type="Proteomes" id="UP000254651">
    <property type="component" value="Unassembled WGS sequence"/>
</dbReference>
<keyword evidence="1" id="KW-1133">Transmembrane helix</keyword>
<organism evidence="2 3">
    <name type="scientific">Bergeriella denitrificans</name>
    <name type="common">Neisseria denitrificans</name>
    <dbReference type="NCBI Taxonomy" id="494"/>
    <lineage>
        <taxon>Bacteria</taxon>
        <taxon>Pseudomonadati</taxon>
        <taxon>Pseudomonadota</taxon>
        <taxon>Betaproteobacteria</taxon>
        <taxon>Neisseriales</taxon>
        <taxon>Neisseriaceae</taxon>
        <taxon>Bergeriella</taxon>
    </lineage>
</organism>
<accession>A0A378UIW0</accession>
<gene>
    <name evidence="2" type="ORF">NCTC10295_01881</name>
</gene>
<feature type="transmembrane region" description="Helical" evidence="1">
    <location>
        <begin position="37"/>
        <end position="56"/>
    </location>
</feature>
<feature type="transmembrane region" description="Helical" evidence="1">
    <location>
        <begin position="112"/>
        <end position="130"/>
    </location>
</feature>
<dbReference type="InterPro" id="IPR007563">
    <property type="entry name" value="DUF554"/>
</dbReference>
<feature type="transmembrane region" description="Helical" evidence="1">
    <location>
        <begin position="6"/>
        <end position="25"/>
    </location>
</feature>
<evidence type="ECO:0000313" key="2">
    <source>
        <dbReference type="EMBL" id="STZ77080.1"/>
    </source>
</evidence>
<evidence type="ECO:0000256" key="1">
    <source>
        <dbReference type="SAM" id="Phobius"/>
    </source>
</evidence>
<reference evidence="2 3" key="1">
    <citation type="submission" date="2018-06" db="EMBL/GenBank/DDBJ databases">
        <authorList>
            <consortium name="Pathogen Informatics"/>
            <person name="Doyle S."/>
        </authorList>
    </citation>
    <scope>NUCLEOTIDE SEQUENCE [LARGE SCALE GENOMIC DNA]</scope>
    <source>
        <strain evidence="2 3">NCTC10295</strain>
    </source>
</reference>
<dbReference type="EMBL" id="UGQS01000002">
    <property type="protein sequence ID" value="STZ77080.1"/>
    <property type="molecule type" value="Genomic_DNA"/>
</dbReference>
<keyword evidence="1" id="KW-0812">Transmembrane</keyword>
<keyword evidence="3" id="KW-1185">Reference proteome</keyword>
<dbReference type="PANTHER" id="PTHR36111">
    <property type="entry name" value="INNER MEMBRANE PROTEIN-RELATED"/>
    <property type="match status" value="1"/>
</dbReference>
<evidence type="ECO:0000313" key="3">
    <source>
        <dbReference type="Proteomes" id="UP000254651"/>
    </source>
</evidence>
<keyword evidence="1" id="KW-0472">Membrane</keyword>